<dbReference type="InterPro" id="IPR036271">
    <property type="entry name" value="Tet_transcr_reg_TetR-rel_C_sf"/>
</dbReference>
<dbReference type="Gene3D" id="1.10.357.10">
    <property type="entry name" value="Tetracycline Repressor, domain 2"/>
    <property type="match status" value="1"/>
</dbReference>
<dbReference type="SUPFAM" id="SSF48498">
    <property type="entry name" value="Tetracyclin repressor-like, C-terminal domain"/>
    <property type="match status" value="1"/>
</dbReference>
<dbReference type="SUPFAM" id="SSF46689">
    <property type="entry name" value="Homeodomain-like"/>
    <property type="match status" value="1"/>
</dbReference>
<dbReference type="InterPro" id="IPR009057">
    <property type="entry name" value="Homeodomain-like_sf"/>
</dbReference>
<dbReference type="AlphaFoldDB" id="A0A554S8C5"/>
<comment type="caution">
    <text evidence="6">The sequence shown here is derived from an EMBL/GenBank/DDBJ whole genome shotgun (WGS) entry which is preliminary data.</text>
</comment>
<dbReference type="GO" id="GO:0000976">
    <property type="term" value="F:transcription cis-regulatory region binding"/>
    <property type="evidence" value="ECO:0007669"/>
    <property type="project" value="TreeGrafter"/>
</dbReference>
<evidence type="ECO:0000313" key="6">
    <source>
        <dbReference type="EMBL" id="TSD62584.1"/>
    </source>
</evidence>
<accession>A0A554S8C5</accession>
<keyword evidence="3" id="KW-0804">Transcription</keyword>
<evidence type="ECO:0000259" key="5">
    <source>
        <dbReference type="PROSITE" id="PS50977"/>
    </source>
</evidence>
<dbReference type="PANTHER" id="PTHR30055:SF220">
    <property type="entry name" value="TETR-FAMILY REGULATORY PROTEIN"/>
    <property type="match status" value="1"/>
</dbReference>
<sequence>MARPVLHDDALRGRLLEVTAEVVDRVGPAALSLRSVAREADTSTTAIYALFGSKAQLLAALLNESFASFGAAQAEAAEEGLAALGVAYRRWALDHPARYRLMFGGALMMSEECTPDPKLASASMAPLREAVERLQREGTFRPEDPATVAAVIWAQVHGMVSIELAGALPHEADADDLYAATLDATVRAWST</sequence>
<dbReference type="Pfam" id="PF13305">
    <property type="entry name" value="TetR_C_33"/>
    <property type="match status" value="1"/>
</dbReference>
<dbReference type="InterPro" id="IPR050109">
    <property type="entry name" value="HTH-type_TetR-like_transc_reg"/>
</dbReference>
<evidence type="ECO:0000256" key="2">
    <source>
        <dbReference type="ARBA" id="ARBA00023125"/>
    </source>
</evidence>
<protein>
    <submittedName>
        <fullName evidence="6">TetR/AcrR family transcriptional regulator</fullName>
    </submittedName>
</protein>
<gene>
    <name evidence="6" type="ORF">FNM00_11555</name>
</gene>
<evidence type="ECO:0000256" key="3">
    <source>
        <dbReference type="ARBA" id="ARBA00023163"/>
    </source>
</evidence>
<dbReference type="InterPro" id="IPR001647">
    <property type="entry name" value="HTH_TetR"/>
</dbReference>
<keyword evidence="2 4" id="KW-0238">DNA-binding</keyword>
<evidence type="ECO:0000256" key="1">
    <source>
        <dbReference type="ARBA" id="ARBA00023015"/>
    </source>
</evidence>
<proteinExistence type="predicted"/>
<reference evidence="6 7" key="1">
    <citation type="submission" date="2019-07" db="EMBL/GenBank/DDBJ databases">
        <authorList>
            <person name="Zhao L.H."/>
        </authorList>
    </citation>
    <scope>NUCLEOTIDE SEQUENCE [LARGE SCALE GENOMIC DNA]</scope>
    <source>
        <strain evidence="6 7">Co35</strain>
    </source>
</reference>
<dbReference type="InterPro" id="IPR025996">
    <property type="entry name" value="MT1864/Rv1816-like_C"/>
</dbReference>
<organism evidence="6 7">
    <name type="scientific">Aeromicrobium piscarium</name>
    <dbReference type="NCBI Taxonomy" id="2590901"/>
    <lineage>
        <taxon>Bacteria</taxon>
        <taxon>Bacillati</taxon>
        <taxon>Actinomycetota</taxon>
        <taxon>Actinomycetes</taxon>
        <taxon>Propionibacteriales</taxon>
        <taxon>Nocardioidaceae</taxon>
        <taxon>Aeromicrobium</taxon>
    </lineage>
</organism>
<keyword evidence="1" id="KW-0805">Transcription regulation</keyword>
<feature type="domain" description="HTH tetR-type" evidence="5">
    <location>
        <begin position="9"/>
        <end position="69"/>
    </location>
</feature>
<keyword evidence="7" id="KW-1185">Reference proteome</keyword>
<dbReference type="GO" id="GO:0003700">
    <property type="term" value="F:DNA-binding transcription factor activity"/>
    <property type="evidence" value="ECO:0007669"/>
    <property type="project" value="TreeGrafter"/>
</dbReference>
<dbReference type="Pfam" id="PF00440">
    <property type="entry name" value="TetR_N"/>
    <property type="match status" value="1"/>
</dbReference>
<dbReference type="PANTHER" id="PTHR30055">
    <property type="entry name" value="HTH-TYPE TRANSCRIPTIONAL REGULATOR RUTR"/>
    <property type="match status" value="1"/>
</dbReference>
<dbReference type="PROSITE" id="PS50977">
    <property type="entry name" value="HTH_TETR_2"/>
    <property type="match status" value="1"/>
</dbReference>
<dbReference type="OrthoDB" id="4709966at2"/>
<dbReference type="Proteomes" id="UP000316988">
    <property type="component" value="Unassembled WGS sequence"/>
</dbReference>
<evidence type="ECO:0000256" key="4">
    <source>
        <dbReference type="PROSITE-ProRule" id="PRU00335"/>
    </source>
</evidence>
<feature type="DNA-binding region" description="H-T-H motif" evidence="4">
    <location>
        <begin position="32"/>
        <end position="51"/>
    </location>
</feature>
<dbReference type="EMBL" id="VLNT01000008">
    <property type="protein sequence ID" value="TSD62584.1"/>
    <property type="molecule type" value="Genomic_DNA"/>
</dbReference>
<evidence type="ECO:0000313" key="7">
    <source>
        <dbReference type="Proteomes" id="UP000316988"/>
    </source>
</evidence>
<dbReference type="RefSeq" id="WP_143913696.1">
    <property type="nucleotide sequence ID" value="NZ_VLNT01000008.1"/>
</dbReference>
<name>A0A554S8C5_9ACTN</name>